<protein>
    <submittedName>
        <fullName evidence="6">ClpP/crotonase-like domain-containing protein</fullName>
    </submittedName>
</protein>
<dbReference type="PANTHER" id="PTHR11941">
    <property type="entry name" value="ENOYL-COA HYDRATASE-RELATED"/>
    <property type="match status" value="1"/>
</dbReference>
<dbReference type="Gene3D" id="3.90.226.10">
    <property type="entry name" value="2-enoyl-CoA Hydratase, Chain A, domain 1"/>
    <property type="match status" value="1"/>
</dbReference>
<evidence type="ECO:0000256" key="3">
    <source>
        <dbReference type="ARBA" id="ARBA00023026"/>
    </source>
</evidence>
<comment type="similarity">
    <text evidence="2 5">Belongs to the enoyl-CoA hydratase/isomerase family.</text>
</comment>
<evidence type="ECO:0000256" key="1">
    <source>
        <dbReference type="ARBA" id="ARBA00004685"/>
    </source>
</evidence>
<keyword evidence="4" id="KW-0456">Lyase</keyword>
<dbReference type="CDD" id="cd06558">
    <property type="entry name" value="crotonase-like"/>
    <property type="match status" value="1"/>
</dbReference>
<name>A0A8K0VWA1_9PLEO</name>
<dbReference type="InterPro" id="IPR001753">
    <property type="entry name" value="Enoyl-CoA_hydra/iso"/>
</dbReference>
<gene>
    <name evidence="6" type="ORF">FB567DRAFT_606223</name>
</gene>
<dbReference type="PANTHER" id="PTHR11941:SF68">
    <property type="entry name" value="CARNITINYL-COA DEHYDRATASE"/>
    <property type="match status" value="1"/>
</dbReference>
<dbReference type="GO" id="GO:0016829">
    <property type="term" value="F:lyase activity"/>
    <property type="evidence" value="ECO:0007669"/>
    <property type="project" value="UniProtKB-KW"/>
</dbReference>
<dbReference type="GO" id="GO:0005739">
    <property type="term" value="C:mitochondrion"/>
    <property type="evidence" value="ECO:0007669"/>
    <property type="project" value="TreeGrafter"/>
</dbReference>
<evidence type="ECO:0000313" key="7">
    <source>
        <dbReference type="Proteomes" id="UP000813461"/>
    </source>
</evidence>
<evidence type="ECO:0000256" key="5">
    <source>
        <dbReference type="RuleBase" id="RU003707"/>
    </source>
</evidence>
<dbReference type="PROSITE" id="PS00166">
    <property type="entry name" value="ENOYL_COA_HYDRATASE"/>
    <property type="match status" value="1"/>
</dbReference>
<dbReference type="AlphaFoldDB" id="A0A8K0VWA1"/>
<sequence>MPDLKTELKPPPPDPSILLSVPKPHVLLVTINRAKRMNSLPAPVQHYMHRVFEWFDLEPTLRVAVITGAGPKAFSAGQDLIELGERDPNSSEASSPISGFGGVSKRIGKKPVIAAVNGFAMGGGFEIVLNCDMTVASPTATFGLPEALRGIYAGGGGPPRLVHNVGMPLAAEITMIGRTLSATEALQYNLINKISASLETVVEEALALASKVANVSPDSITVTRAALRETWETASVQRGNDLIDARYLRALLETENSKEGLRAFKEKREPVWKAGKL</sequence>
<keyword evidence="7" id="KW-1185">Reference proteome</keyword>
<proteinExistence type="inferred from homology"/>
<comment type="pathway">
    <text evidence="1">Mycotoxin biosynthesis.</text>
</comment>
<comment type="caution">
    <text evidence="6">The sequence shown here is derived from an EMBL/GenBank/DDBJ whole genome shotgun (WGS) entry which is preliminary data.</text>
</comment>
<evidence type="ECO:0000256" key="2">
    <source>
        <dbReference type="ARBA" id="ARBA00005254"/>
    </source>
</evidence>
<organism evidence="6 7">
    <name type="scientific">Paraphoma chrysanthemicola</name>
    <dbReference type="NCBI Taxonomy" id="798071"/>
    <lineage>
        <taxon>Eukaryota</taxon>
        <taxon>Fungi</taxon>
        <taxon>Dikarya</taxon>
        <taxon>Ascomycota</taxon>
        <taxon>Pezizomycotina</taxon>
        <taxon>Dothideomycetes</taxon>
        <taxon>Pleosporomycetidae</taxon>
        <taxon>Pleosporales</taxon>
        <taxon>Pleosporineae</taxon>
        <taxon>Phaeosphaeriaceae</taxon>
        <taxon>Paraphoma</taxon>
    </lineage>
</organism>
<dbReference type="Proteomes" id="UP000813461">
    <property type="component" value="Unassembled WGS sequence"/>
</dbReference>
<keyword evidence="3" id="KW-0843">Virulence</keyword>
<dbReference type="SUPFAM" id="SSF52096">
    <property type="entry name" value="ClpP/crotonase"/>
    <property type="match status" value="1"/>
</dbReference>
<dbReference type="OrthoDB" id="2139957at2759"/>
<evidence type="ECO:0000313" key="6">
    <source>
        <dbReference type="EMBL" id="KAH7080865.1"/>
    </source>
</evidence>
<dbReference type="InterPro" id="IPR018376">
    <property type="entry name" value="Enoyl-CoA_hyd/isom_CS"/>
</dbReference>
<accession>A0A8K0VWA1</accession>
<evidence type="ECO:0000256" key="4">
    <source>
        <dbReference type="ARBA" id="ARBA00023239"/>
    </source>
</evidence>
<dbReference type="EMBL" id="JAGMVJ010000015">
    <property type="protein sequence ID" value="KAH7080865.1"/>
    <property type="molecule type" value="Genomic_DNA"/>
</dbReference>
<dbReference type="Gene3D" id="1.10.12.10">
    <property type="entry name" value="Lyase 2-enoyl-coa Hydratase, Chain A, domain 2"/>
    <property type="match status" value="1"/>
</dbReference>
<dbReference type="InterPro" id="IPR029045">
    <property type="entry name" value="ClpP/crotonase-like_dom_sf"/>
</dbReference>
<dbReference type="GO" id="GO:0006635">
    <property type="term" value="P:fatty acid beta-oxidation"/>
    <property type="evidence" value="ECO:0007669"/>
    <property type="project" value="TreeGrafter"/>
</dbReference>
<dbReference type="Pfam" id="PF00378">
    <property type="entry name" value="ECH_1"/>
    <property type="match status" value="1"/>
</dbReference>
<reference evidence="6" key="1">
    <citation type="journal article" date="2021" name="Nat. Commun.">
        <title>Genetic determinants of endophytism in the Arabidopsis root mycobiome.</title>
        <authorList>
            <person name="Mesny F."/>
            <person name="Miyauchi S."/>
            <person name="Thiergart T."/>
            <person name="Pickel B."/>
            <person name="Atanasova L."/>
            <person name="Karlsson M."/>
            <person name="Huettel B."/>
            <person name="Barry K.W."/>
            <person name="Haridas S."/>
            <person name="Chen C."/>
            <person name="Bauer D."/>
            <person name="Andreopoulos W."/>
            <person name="Pangilinan J."/>
            <person name="LaButti K."/>
            <person name="Riley R."/>
            <person name="Lipzen A."/>
            <person name="Clum A."/>
            <person name="Drula E."/>
            <person name="Henrissat B."/>
            <person name="Kohler A."/>
            <person name="Grigoriev I.V."/>
            <person name="Martin F.M."/>
            <person name="Hacquard S."/>
        </authorList>
    </citation>
    <scope>NUCLEOTIDE SEQUENCE</scope>
    <source>
        <strain evidence="6">MPI-SDFR-AT-0120</strain>
    </source>
</reference>
<dbReference type="InterPro" id="IPR014748">
    <property type="entry name" value="Enoyl-CoA_hydra_C"/>
</dbReference>